<reference evidence="1" key="1">
    <citation type="submission" date="2014-09" db="EMBL/GenBank/DDBJ databases">
        <authorList>
            <person name="Magalhaes I.L.F."/>
            <person name="Oliveira U."/>
            <person name="Santos F.R."/>
            <person name="Vidigal T.H.D.A."/>
            <person name="Brescovit A.D."/>
            <person name="Santos A.J."/>
        </authorList>
    </citation>
    <scope>NUCLEOTIDE SEQUENCE</scope>
    <source>
        <tissue evidence="1">Shoot tissue taken approximately 20 cm above the soil surface</tissue>
    </source>
</reference>
<dbReference type="EMBL" id="GBRH01247958">
    <property type="protein sequence ID" value="JAD49937.1"/>
    <property type="molecule type" value="Transcribed_RNA"/>
</dbReference>
<name>A0A0A9AS68_ARUDO</name>
<proteinExistence type="predicted"/>
<evidence type="ECO:0000313" key="1">
    <source>
        <dbReference type="EMBL" id="JAD49937.1"/>
    </source>
</evidence>
<sequence>MFPRSNSARIRCGCAFS</sequence>
<dbReference type="AlphaFoldDB" id="A0A0A9AS68"/>
<accession>A0A0A9AS68</accession>
<reference evidence="1" key="2">
    <citation type="journal article" date="2015" name="Data Brief">
        <title>Shoot transcriptome of the giant reed, Arundo donax.</title>
        <authorList>
            <person name="Barrero R.A."/>
            <person name="Guerrero F.D."/>
            <person name="Moolhuijzen P."/>
            <person name="Goolsby J.A."/>
            <person name="Tidwell J."/>
            <person name="Bellgard S.E."/>
            <person name="Bellgard M.I."/>
        </authorList>
    </citation>
    <scope>NUCLEOTIDE SEQUENCE</scope>
    <source>
        <tissue evidence="1">Shoot tissue taken approximately 20 cm above the soil surface</tissue>
    </source>
</reference>
<protein>
    <submittedName>
        <fullName evidence="1">Uncharacterized protein</fullName>
    </submittedName>
</protein>
<organism evidence="1">
    <name type="scientific">Arundo donax</name>
    <name type="common">Giant reed</name>
    <name type="synonym">Donax arundinaceus</name>
    <dbReference type="NCBI Taxonomy" id="35708"/>
    <lineage>
        <taxon>Eukaryota</taxon>
        <taxon>Viridiplantae</taxon>
        <taxon>Streptophyta</taxon>
        <taxon>Embryophyta</taxon>
        <taxon>Tracheophyta</taxon>
        <taxon>Spermatophyta</taxon>
        <taxon>Magnoliopsida</taxon>
        <taxon>Liliopsida</taxon>
        <taxon>Poales</taxon>
        <taxon>Poaceae</taxon>
        <taxon>PACMAD clade</taxon>
        <taxon>Arundinoideae</taxon>
        <taxon>Arundineae</taxon>
        <taxon>Arundo</taxon>
    </lineage>
</organism>